<comment type="caution">
    <text evidence="1">The sequence shown here is derived from an EMBL/GenBank/DDBJ whole genome shotgun (WGS) entry which is preliminary data.</text>
</comment>
<dbReference type="EMBL" id="LNYU01000077">
    <property type="protein sequence ID" value="KTD57383.1"/>
    <property type="molecule type" value="Genomic_DNA"/>
</dbReference>
<feature type="non-terminal residue" evidence="1">
    <location>
        <position position="1"/>
    </location>
</feature>
<reference evidence="1 2" key="1">
    <citation type="submission" date="2015-11" db="EMBL/GenBank/DDBJ databases">
        <title>Genomic analysis of 38 Legionella species identifies large and diverse effector repertoires.</title>
        <authorList>
            <person name="Burstein D."/>
            <person name="Amaro F."/>
            <person name="Zusman T."/>
            <person name="Lifshitz Z."/>
            <person name="Cohen O."/>
            <person name="Gilbert J.A."/>
            <person name="Pupko T."/>
            <person name="Shuman H.A."/>
            <person name="Segal G."/>
        </authorList>
    </citation>
    <scope>NUCLEOTIDE SEQUENCE [LARGE SCALE GENOMIC DNA]</scope>
    <source>
        <strain evidence="1 2">SC-63-C7</strain>
    </source>
</reference>
<dbReference type="PATRIC" id="fig|45074.5.peg.2760"/>
<evidence type="ECO:0000313" key="2">
    <source>
        <dbReference type="Proteomes" id="UP000054703"/>
    </source>
</evidence>
<keyword evidence="2" id="KW-1185">Reference proteome</keyword>
<dbReference type="InterPro" id="IPR036696">
    <property type="entry name" value="YdfO-like_sf"/>
</dbReference>
<protein>
    <recommendedName>
        <fullName evidence="3">Phage envelope protein</fullName>
    </recommendedName>
</protein>
<dbReference type="AlphaFoldDB" id="A0A0W0YKL6"/>
<dbReference type="Proteomes" id="UP000054703">
    <property type="component" value="Unassembled WGS sequence"/>
</dbReference>
<dbReference type="RefSeq" id="WP_237762128.1">
    <property type="nucleotide sequence ID" value="NZ_LNYU01000077.1"/>
</dbReference>
<dbReference type="SUPFAM" id="SSF160419">
    <property type="entry name" value="YdfO-like"/>
    <property type="match status" value="1"/>
</dbReference>
<proteinExistence type="predicted"/>
<gene>
    <name evidence="1" type="ORF">Lsan_2566</name>
</gene>
<dbReference type="InterPro" id="IPR009833">
    <property type="entry name" value="DUF1398"/>
</dbReference>
<name>A0A0W0YKL6_9GAMM</name>
<evidence type="ECO:0008006" key="3">
    <source>
        <dbReference type="Google" id="ProtNLM"/>
    </source>
</evidence>
<dbReference type="Gene3D" id="3.30.1810.10">
    <property type="entry name" value="YdfO-like"/>
    <property type="match status" value="1"/>
</dbReference>
<dbReference type="STRING" id="45074.Lsan_2566"/>
<dbReference type="Pfam" id="PF07166">
    <property type="entry name" value="DUF1398"/>
    <property type="match status" value="1"/>
</dbReference>
<evidence type="ECO:0000313" key="1">
    <source>
        <dbReference type="EMBL" id="KTD57383.1"/>
    </source>
</evidence>
<sequence length="171" mass="19350">YPLDSLPKIKSGILMLFSQPASPVRNMSYKEKLMSKLVEKLIETQKYAMSIRPKVAGFPVLAEALRQSGVIMNRWTLPSCQSVYTMNEGIVVQQGNPIVTGTFEFPKFNRDALIKAIREDQEGISSFPEFLIHAWEAGVVGYDVDFTERKVIYYGVTGESYIEEYPAVEIK</sequence>
<organism evidence="1 2">
    <name type="scientific">Legionella santicrucis</name>
    <dbReference type="NCBI Taxonomy" id="45074"/>
    <lineage>
        <taxon>Bacteria</taxon>
        <taxon>Pseudomonadati</taxon>
        <taxon>Pseudomonadota</taxon>
        <taxon>Gammaproteobacteria</taxon>
        <taxon>Legionellales</taxon>
        <taxon>Legionellaceae</taxon>
        <taxon>Legionella</taxon>
    </lineage>
</organism>
<accession>A0A0W0YKL6</accession>